<feature type="signal peptide" evidence="1">
    <location>
        <begin position="1"/>
        <end position="18"/>
    </location>
</feature>
<keyword evidence="1" id="KW-0732">Signal</keyword>
<evidence type="ECO:0000313" key="3">
    <source>
        <dbReference type="EMBL" id="MFB9896799.1"/>
    </source>
</evidence>
<dbReference type="RefSeq" id="WP_027951960.1">
    <property type="nucleotide sequence ID" value="NZ_JADU01000009.1"/>
</dbReference>
<evidence type="ECO:0000313" key="4">
    <source>
        <dbReference type="Proteomes" id="UP001589688"/>
    </source>
</evidence>
<protein>
    <submittedName>
        <fullName evidence="3">DUF4468 domain-containing protein</fullName>
    </submittedName>
</protein>
<organism evidence="3 4">
    <name type="scientific">Hallella seregens ATCC 51272</name>
    <dbReference type="NCBI Taxonomy" id="1336250"/>
    <lineage>
        <taxon>Bacteria</taxon>
        <taxon>Pseudomonadati</taxon>
        <taxon>Bacteroidota</taxon>
        <taxon>Bacteroidia</taxon>
        <taxon>Bacteroidales</taxon>
        <taxon>Prevotellaceae</taxon>
        <taxon>Hallella</taxon>
    </lineage>
</organism>
<name>A0ABV5ZJK4_9BACT</name>
<evidence type="ECO:0000256" key="1">
    <source>
        <dbReference type="SAM" id="SignalP"/>
    </source>
</evidence>
<dbReference type="Proteomes" id="UP001589688">
    <property type="component" value="Unassembled WGS sequence"/>
</dbReference>
<comment type="caution">
    <text evidence="3">The sequence shown here is derived from an EMBL/GenBank/DDBJ whole genome shotgun (WGS) entry which is preliminary data.</text>
</comment>
<dbReference type="EMBL" id="JBHLZF010000001">
    <property type="protein sequence ID" value="MFB9896799.1"/>
    <property type="molecule type" value="Genomic_DNA"/>
</dbReference>
<dbReference type="Gene3D" id="3.30.530.80">
    <property type="match status" value="1"/>
</dbReference>
<feature type="chain" id="PRO_5046672726" evidence="1">
    <location>
        <begin position="19"/>
        <end position="222"/>
    </location>
</feature>
<accession>A0ABV5ZJK4</accession>
<reference evidence="3 4" key="1">
    <citation type="submission" date="2024-09" db="EMBL/GenBank/DDBJ databases">
        <authorList>
            <person name="Sun Q."/>
            <person name="Mori K."/>
        </authorList>
    </citation>
    <scope>NUCLEOTIDE SEQUENCE [LARGE SCALE GENOMIC DNA]</scope>
    <source>
        <strain evidence="3 4">ATCC 51272</strain>
    </source>
</reference>
<keyword evidence="4" id="KW-1185">Reference proteome</keyword>
<dbReference type="InterPro" id="IPR027823">
    <property type="entry name" value="DUF4468"/>
</dbReference>
<gene>
    <name evidence="3" type="ORF">ACFFK8_02935</name>
</gene>
<sequence>MKRIIIALLACLPMTGMAQNTWEVPQEDTRQTQSQQKKKALFETHKKAEDPKYLAGAVPEVDGRIVFTLDKDVPGMGADEIYQKTFDALQALVKEPDQFPTSKIAAVNKDEHTIAARFKEWLVFQNTFLSLDRTIFLYTLIVKATDGHLKVTMERLGYQYEKEREDTNGGLDTKAEEWISDQVALNKKKDKLNKFCAKFRRKTIDRKDHLFDYLCKAVGVAY</sequence>
<proteinExistence type="predicted"/>
<evidence type="ECO:0000259" key="2">
    <source>
        <dbReference type="Pfam" id="PF14730"/>
    </source>
</evidence>
<feature type="domain" description="DUF4468" evidence="2">
    <location>
        <begin position="67"/>
        <end position="159"/>
    </location>
</feature>
<dbReference type="CDD" id="cd12190">
    <property type="entry name" value="Bacova_04320_like"/>
    <property type="match status" value="1"/>
</dbReference>
<dbReference type="Pfam" id="PF14730">
    <property type="entry name" value="DUF4468"/>
    <property type="match status" value="1"/>
</dbReference>